<dbReference type="Gene3D" id="1.10.1130.10">
    <property type="entry name" value="Flavocytochrome C3, Chain A"/>
    <property type="match status" value="2"/>
</dbReference>
<feature type="repeat" description="TPR" evidence="2">
    <location>
        <begin position="608"/>
        <end position="641"/>
    </location>
</feature>
<dbReference type="SMART" id="SM00028">
    <property type="entry name" value="TPR"/>
    <property type="match status" value="3"/>
</dbReference>
<dbReference type="CDD" id="cd08168">
    <property type="entry name" value="Cytochrom_C3"/>
    <property type="match status" value="1"/>
</dbReference>
<sequence>MAASVRSAAVGRIGVLLFLLLAPAGRSLATDDIATPAVDPLISIHEGFVDERMCRSCHADQAAAFSKSHHAKAMAPADDGTVRGDFDNSRFEHDGVVTTFIRRDGRFLVDTEGADGGQAEFEVKYTFAYEPLQQYLVDIGGGRLQALDIAWDTARRQWFWLGNGTPAKPGSTYHWTGPFYRWNRTCIDCHSTDPQAEFQLQTNEYKSTYVATSIGCQSCHGPGAKHVASAQSGNVSSSVKPDTGLPKVDAGICFACHARRTKLLDGYQPGKPLLDYFSPALLRQDLYFPDGQILDEVFEYGSFQQSKMARAGVTCLDCHRPHDAGLKAEGNALCTQCHAETKPERFVNQDPSGLFDTPAHTLHQDGSTGARCVNCHMPERTYMKVDPRRDHSFVIPRPDLSATRGTPNACTTCHVGRTDAWAAETMDRWYGTQWRKRPSIAHAFAGAANGDQAAMGALRALVSDQDQAGIVRGSAIAALSGIDGVDVSTDIRTAAADADPLVRLGAAEAAGNIPPEQRLEAIGNLLGDATRAVRVAAANALASTPPELFGNQRDNLEAAVADLRAYVETNADVAETQSNYGFFLFARQRAAEAEAAFRRAISLDPTLETMRINLAEFYRATGRNNESEQTYAEAIRMAPERADLRYGHALSLVRKQALTDAIMELEEAVRLDPQNSRYKTTFAVALDSAGRTEEALARLDGWAAGADADIIGLALQYSLKLRRLPEALKHAEDLARLRPQDQQISSLIGQLKQAINGK</sequence>
<protein>
    <recommendedName>
        <fullName evidence="7">Tetratricopeptide repeat protein</fullName>
    </recommendedName>
</protein>
<feature type="repeat" description="TPR" evidence="2">
    <location>
        <begin position="574"/>
        <end position="607"/>
    </location>
</feature>
<keyword evidence="2" id="KW-0802">TPR repeat</keyword>
<evidence type="ECO:0000256" key="2">
    <source>
        <dbReference type="PROSITE-ProRule" id="PRU00339"/>
    </source>
</evidence>
<dbReference type="PROSITE" id="PS50005">
    <property type="entry name" value="TPR"/>
    <property type="match status" value="2"/>
</dbReference>
<dbReference type="PANTHER" id="PTHR35038">
    <property type="entry name" value="DISSIMILATORY SULFITE REDUCTASE SIRA"/>
    <property type="match status" value="1"/>
</dbReference>
<dbReference type="SUPFAM" id="SSF48371">
    <property type="entry name" value="ARM repeat"/>
    <property type="match status" value="1"/>
</dbReference>
<geneLocation type="plasmid" evidence="6">
    <name>prln2</name>
</geneLocation>
<evidence type="ECO:0000259" key="3">
    <source>
        <dbReference type="Pfam" id="PF09699"/>
    </source>
</evidence>
<evidence type="ECO:0000256" key="1">
    <source>
        <dbReference type="ARBA" id="ARBA00022729"/>
    </source>
</evidence>
<dbReference type="InterPro" id="IPR019734">
    <property type="entry name" value="TPR_rpt"/>
</dbReference>
<evidence type="ECO:0000313" key="5">
    <source>
        <dbReference type="EMBL" id="AUW46714.1"/>
    </source>
</evidence>
<dbReference type="InterPro" id="IPR011989">
    <property type="entry name" value="ARM-like"/>
</dbReference>
<dbReference type="InterPro" id="IPR010177">
    <property type="entry name" value="Paired_CXXCH_1"/>
</dbReference>
<dbReference type="SUPFAM" id="SSF48695">
    <property type="entry name" value="Multiheme cytochromes"/>
    <property type="match status" value="1"/>
</dbReference>
<dbReference type="Gene3D" id="1.25.40.10">
    <property type="entry name" value="Tetratricopeptide repeat domain"/>
    <property type="match status" value="2"/>
</dbReference>
<dbReference type="Proteomes" id="UP000238523">
    <property type="component" value="Plasmid pRLN2"/>
</dbReference>
<proteinExistence type="predicted"/>
<feature type="domain" description="Cytochrome c-552/4" evidence="4">
    <location>
        <begin position="54"/>
        <end position="76"/>
    </location>
</feature>
<dbReference type="InterPro" id="IPR011990">
    <property type="entry name" value="TPR-like_helical_dom_sf"/>
</dbReference>
<dbReference type="SUPFAM" id="SSF48452">
    <property type="entry name" value="TPR-like"/>
    <property type="match status" value="1"/>
</dbReference>
<dbReference type="InterPro" id="IPR016024">
    <property type="entry name" value="ARM-type_fold"/>
</dbReference>
<dbReference type="Pfam" id="PF14559">
    <property type="entry name" value="TPR_19"/>
    <property type="match status" value="1"/>
</dbReference>
<dbReference type="Gene3D" id="1.25.10.10">
    <property type="entry name" value="Leucine-rich Repeat Variant"/>
    <property type="match status" value="1"/>
</dbReference>
<dbReference type="InterPro" id="IPR036280">
    <property type="entry name" value="Multihaem_cyt_sf"/>
</dbReference>
<dbReference type="Pfam" id="PF13435">
    <property type="entry name" value="Cytochrome_C554"/>
    <property type="match status" value="2"/>
</dbReference>
<name>A0A2K9ZEQ4_RHILE</name>
<dbReference type="RefSeq" id="WP_105009325.1">
    <property type="nucleotide sequence ID" value="NZ_CP025014.1"/>
</dbReference>
<evidence type="ECO:0008006" key="7">
    <source>
        <dbReference type="Google" id="ProtNLM"/>
    </source>
</evidence>
<accession>A0A2K9ZEQ4</accession>
<evidence type="ECO:0000313" key="6">
    <source>
        <dbReference type="Proteomes" id="UP000238523"/>
    </source>
</evidence>
<reference evidence="5 6" key="1">
    <citation type="submission" date="2017-11" db="EMBL/GenBank/DDBJ databases">
        <title>Complete genome of Rhizobium leguminosarum Norway, an ineffective micro-symbiont.</title>
        <authorList>
            <person name="Hoffrichter A."/>
            <person name="Liang J."/>
            <person name="Brachmann A."/>
            <person name="Marin M."/>
        </authorList>
    </citation>
    <scope>NUCLEOTIDE SEQUENCE [LARGE SCALE GENOMIC DNA]</scope>
    <source>
        <strain evidence="5 6">Norway</strain>
        <plasmid evidence="6">Plasmid prln2</plasmid>
    </source>
</reference>
<keyword evidence="5" id="KW-0614">Plasmid</keyword>
<dbReference type="Pfam" id="PF09699">
    <property type="entry name" value="Paired_CXXCH_1"/>
    <property type="match status" value="1"/>
</dbReference>
<feature type="domain" description="Doubled CXXCH motif" evidence="3">
    <location>
        <begin position="312"/>
        <end position="342"/>
    </location>
</feature>
<organism evidence="5 6">
    <name type="scientific">Rhizobium leguminosarum</name>
    <dbReference type="NCBI Taxonomy" id="384"/>
    <lineage>
        <taxon>Bacteria</taxon>
        <taxon>Pseudomonadati</taxon>
        <taxon>Pseudomonadota</taxon>
        <taxon>Alphaproteobacteria</taxon>
        <taxon>Hyphomicrobiales</taxon>
        <taxon>Rhizobiaceae</taxon>
        <taxon>Rhizobium/Agrobacterium group</taxon>
        <taxon>Rhizobium</taxon>
    </lineage>
</organism>
<dbReference type="PANTHER" id="PTHR35038:SF8">
    <property type="entry name" value="C-TYPE POLYHEME CYTOCHROME OMCC"/>
    <property type="match status" value="1"/>
</dbReference>
<dbReference type="EMBL" id="CP025014">
    <property type="protein sequence ID" value="AUW46714.1"/>
    <property type="molecule type" value="Genomic_DNA"/>
</dbReference>
<dbReference type="AlphaFoldDB" id="A0A2K9ZEQ4"/>
<dbReference type="InterPro" id="IPR023155">
    <property type="entry name" value="Cyt_c-552/4"/>
</dbReference>
<gene>
    <name evidence="5" type="ORF">CUJ84_pRLN2000169</name>
</gene>
<keyword evidence="1" id="KW-0732">Signal</keyword>
<evidence type="ECO:0000259" key="4">
    <source>
        <dbReference type="Pfam" id="PF13435"/>
    </source>
</evidence>
<feature type="domain" description="Cytochrome c-552/4" evidence="4">
    <location>
        <begin position="183"/>
        <end position="221"/>
    </location>
</feature>
<dbReference type="InterPro" id="IPR051829">
    <property type="entry name" value="Multiheme_Cytochr_ET"/>
</dbReference>